<dbReference type="InterPro" id="IPR052703">
    <property type="entry name" value="Aromatic_CoA_ox/epox"/>
</dbReference>
<evidence type="ECO:0000313" key="1">
    <source>
        <dbReference type="EMBL" id="MWG34677.1"/>
    </source>
</evidence>
<dbReference type="RefSeq" id="WP_158204329.1">
    <property type="nucleotide sequence ID" value="NZ_WSZK01000015.1"/>
</dbReference>
<dbReference type="AlphaFoldDB" id="A0A6B0GLU7"/>
<name>A0A6B0GLU7_9EURY</name>
<gene>
    <name evidence="1" type="primary">paaC</name>
    <name evidence="1" type="ORF">GQS65_09280</name>
</gene>
<dbReference type="InterPro" id="IPR009078">
    <property type="entry name" value="Ferritin-like_SF"/>
</dbReference>
<dbReference type="Proteomes" id="UP000451471">
    <property type="component" value="Unassembled WGS sequence"/>
</dbReference>
<sequence length="279" mass="32214">MASARLGAPGDLSEREREAVEALLYQLADDEFVVADRYTDWQCQGPTLEADIAIANIAQDELGHARLWYDLLQDFGYEETELIWEREAEEFRHATLCEQSFESGDWADAVVRSYFYDVAEFLQVEALAETSYPRIADRIEKVNGEEHYHREHAQNWLERLCEDAEGTRRVQAAVDDLYPYALTLFEPTAKEDDIVELGIRPTPLAQLREEWYDLTGAFLDGLGVSVPDREALDDLVAEETGRDGSHTDDWQRQYNELTYTYRMLDRTEARRLMADPDEV</sequence>
<dbReference type="Gene3D" id="1.20.1260.10">
    <property type="match status" value="1"/>
</dbReference>
<comment type="caution">
    <text evidence="1">The sequence shown here is derived from an EMBL/GenBank/DDBJ whole genome shotgun (WGS) entry which is preliminary data.</text>
</comment>
<accession>A0A6B0GLU7</accession>
<dbReference type="GO" id="GO:0010124">
    <property type="term" value="P:phenylacetate catabolic process"/>
    <property type="evidence" value="ECO:0007669"/>
    <property type="project" value="InterPro"/>
</dbReference>
<dbReference type="InterPro" id="IPR011882">
    <property type="entry name" value="PaaC"/>
</dbReference>
<dbReference type="GO" id="GO:0005829">
    <property type="term" value="C:cytosol"/>
    <property type="evidence" value="ECO:0007669"/>
    <property type="project" value="TreeGrafter"/>
</dbReference>
<dbReference type="InterPro" id="IPR007814">
    <property type="entry name" value="PaaA_PaaC"/>
</dbReference>
<dbReference type="Pfam" id="PF05138">
    <property type="entry name" value="PaaA_PaaC"/>
    <property type="match status" value="1"/>
</dbReference>
<reference evidence="1 2" key="1">
    <citation type="submission" date="2019-12" db="EMBL/GenBank/DDBJ databases">
        <title>Halocatena pleomorpha gen. nov. sp. nov., an extremely halophilic archaeon of family Halobacteriaceae isolated from saltpan soil.</title>
        <authorList>
            <person name="Pal Y."/>
            <person name="Verma A."/>
            <person name="Krishnamurthi S."/>
            <person name="Kumar P."/>
        </authorList>
    </citation>
    <scope>NUCLEOTIDE SEQUENCE [LARGE SCALE GENOMIC DNA]</scope>
    <source>
        <strain evidence="1 2">JCM 16495</strain>
    </source>
</reference>
<protein>
    <submittedName>
        <fullName evidence="1">Phenylacetate-CoA oxygenase subunit PaaC</fullName>
    </submittedName>
</protein>
<dbReference type="SUPFAM" id="SSF47240">
    <property type="entry name" value="Ferritin-like"/>
    <property type="match status" value="1"/>
</dbReference>
<evidence type="ECO:0000313" key="2">
    <source>
        <dbReference type="Proteomes" id="UP000451471"/>
    </source>
</evidence>
<dbReference type="PANTHER" id="PTHR30458:SF0">
    <property type="entry name" value="1,2-PHENYLACETYL-COA EPOXIDASE, SUBUNIT C"/>
    <property type="match status" value="1"/>
</dbReference>
<dbReference type="InterPro" id="IPR012347">
    <property type="entry name" value="Ferritin-like"/>
</dbReference>
<proteinExistence type="predicted"/>
<dbReference type="PANTHER" id="PTHR30458">
    <property type="entry name" value="PHENYLACETIC ACID DEGRADATION PROTEIN PAA"/>
    <property type="match status" value="1"/>
</dbReference>
<dbReference type="OrthoDB" id="304275at2157"/>
<dbReference type="EMBL" id="WSZK01000015">
    <property type="protein sequence ID" value="MWG34677.1"/>
    <property type="molecule type" value="Genomic_DNA"/>
</dbReference>
<keyword evidence="2" id="KW-1185">Reference proteome</keyword>
<organism evidence="1 2">
    <name type="scientific">Halomarina oriensis</name>
    <dbReference type="NCBI Taxonomy" id="671145"/>
    <lineage>
        <taxon>Archaea</taxon>
        <taxon>Methanobacteriati</taxon>
        <taxon>Methanobacteriota</taxon>
        <taxon>Stenosarchaea group</taxon>
        <taxon>Halobacteria</taxon>
        <taxon>Halobacteriales</taxon>
        <taxon>Natronomonadaceae</taxon>
        <taxon>Halomarina</taxon>
    </lineage>
</organism>
<dbReference type="NCBIfam" id="TIGR02158">
    <property type="entry name" value="PA_CoA_Oxy3"/>
    <property type="match status" value="1"/>
</dbReference>